<dbReference type="PANTHER" id="PTHR40469">
    <property type="entry name" value="SECRETED GLYCOSYL HYDROLASE"/>
    <property type="match status" value="1"/>
</dbReference>
<dbReference type="PROSITE" id="PS50093">
    <property type="entry name" value="PKD"/>
    <property type="match status" value="1"/>
</dbReference>
<proteinExistence type="predicted"/>
<sequence>MKNSSFGILRITLIFALLVSTLSVFAQAANPLAGKKILVFSSTKGFRHSSIKPGQVALFKMAKEKGFSVDTTENAANFTEKNLKQYRVVVFLNTTSNVLNDVQQIAFERYIQAGGAYLGIHAATDTEYDWAWYTKLAGGQFASHPGRPNVQKGKFTAVDRTHISTAHMPETFDRTDEFYDTKNFNKDVKVLITLDEKSYTDGKMGDFHPMAWYHEFDGGRAFYTNWGHTHESFEEPIVVQHLWGALQWLASGPAQDYTKKLRSELPPEENRFTKVVLDRNLDEPTELAVTDGGKIFFGERKGKLKMYDPKKGKTKVVADLDVFSKFEYGLMGVNIDPDYNKNHWLYLFYSPQTGKADTAQHLSRFTYDDVKDTLIMSSEKVLLKVPVKRDGCCHTGGSIAWDKSGNLFLSTGDDTNPFDSNGFGPMDNRPGRAGWDARATSSNTNDLRGKILRIKPTPEGGYTIPEGNLFPAGIYHAKPEIYVMGNRNPYRISVDKRTGFLYWGEVGPDAGEDSKKYGPRGHDEVNQARQAGYFGWPLFVADNRPYNQRDFAKDSTWATYNPKAPINNSPHNTGFSHLPAAQKAFIYYPYVDSPEFGPVISKGSRNAMAGPIYYRDDFPATSKTKFPAYYDGKFFAYDWSRDMIYTVSMNAKGDFVQMERFLPNTTFSHPMDLEFDKNGTMYGLEYGPNWFAASEEAALYKIEYNAGNRTPKVKVAVDKAVGALPLKAKFSSAGTVDFDGDAIKYAWNFGDGGTSTAANPLHVFAKAGVYNVKLTVKDAAGNSNSEVIKITAGNEVPAVDVAIEGNKSFYWNDKPVTYKVSVQDKEDGSLANKKIAEDDVIMQIDYLEGFDKTVIAQGHQANTSFSAGKRLIDLSDCKTCHAIDKKSVGPSYTDVSKKYRASSQNIDELSKKIISGGGGVWGENAMAAHPQVSVADAREMVKYILGLADKKKASKPVAGQYVPQDKGKPGTFIFRAMYTDKGAGKIAPVTGSKVVTLRDAKFPAVSADATAKTMKFKVDGIGEILVATASGGYARYDAIDLTGIKNLSVMATYMAGQTVGGQLELRTGSVTGPLLGSVEVNATKAYNFPINASGVHDIYLVFVNDKVKEGALYALMNLNFQN</sequence>
<dbReference type="Gene3D" id="2.60.40.10">
    <property type="entry name" value="Immunoglobulins"/>
    <property type="match status" value="1"/>
</dbReference>
<dbReference type="CDD" id="cd04084">
    <property type="entry name" value="CBM6_xylanase-like"/>
    <property type="match status" value="1"/>
</dbReference>
<evidence type="ECO:0000256" key="1">
    <source>
        <dbReference type="ARBA" id="ARBA00022448"/>
    </source>
</evidence>
<dbReference type="InterPro" id="IPR022409">
    <property type="entry name" value="PKD/Chitinase_dom"/>
</dbReference>
<organism evidence="11 12">
    <name type="scientific">Aquirufa antheringensis</name>
    <dbReference type="NCBI Taxonomy" id="2516559"/>
    <lineage>
        <taxon>Bacteria</taxon>
        <taxon>Pseudomonadati</taxon>
        <taxon>Bacteroidota</taxon>
        <taxon>Cytophagia</taxon>
        <taxon>Cytophagales</taxon>
        <taxon>Flectobacillaceae</taxon>
        <taxon>Aquirufa</taxon>
    </lineage>
</organism>
<dbReference type="GO" id="GO:0020037">
    <property type="term" value="F:heme binding"/>
    <property type="evidence" value="ECO:0007669"/>
    <property type="project" value="InterPro"/>
</dbReference>
<keyword evidence="4 8" id="KW-0732">Signal</keyword>
<evidence type="ECO:0000256" key="8">
    <source>
        <dbReference type="SAM" id="SignalP"/>
    </source>
</evidence>
<dbReference type="InterPro" id="IPR011042">
    <property type="entry name" value="6-blade_b-propeller_TolB-like"/>
</dbReference>
<dbReference type="Pfam" id="PF00034">
    <property type="entry name" value="Cytochrom_C"/>
    <property type="match status" value="1"/>
</dbReference>
<feature type="domain" description="PKD" evidence="9">
    <location>
        <begin position="740"/>
        <end position="792"/>
    </location>
</feature>
<feature type="signal peptide" evidence="8">
    <location>
        <begin position="1"/>
        <end position="28"/>
    </location>
</feature>
<dbReference type="CDD" id="cd00146">
    <property type="entry name" value="PKD"/>
    <property type="match status" value="1"/>
</dbReference>
<accession>A0A4Q9BDD4</accession>
<dbReference type="SUPFAM" id="SSF46626">
    <property type="entry name" value="Cytochrome c"/>
    <property type="match status" value="1"/>
</dbReference>
<dbReference type="Gene3D" id="2.120.10.30">
    <property type="entry name" value="TolB, C-terminal domain"/>
    <property type="match status" value="1"/>
</dbReference>
<keyword evidence="12" id="KW-1185">Reference proteome</keyword>
<feature type="binding site" description="covalent" evidence="7">
    <location>
        <position position="877"/>
    </location>
    <ligand>
        <name>heme c</name>
        <dbReference type="ChEBI" id="CHEBI:61717"/>
    </ligand>
</feature>
<evidence type="ECO:0000259" key="10">
    <source>
        <dbReference type="PROSITE" id="PS51007"/>
    </source>
</evidence>
<comment type="caution">
    <text evidence="11">The sequence shown here is derived from an EMBL/GenBank/DDBJ whole genome shotgun (WGS) entry which is preliminary data.</text>
</comment>
<evidence type="ECO:0000256" key="5">
    <source>
        <dbReference type="ARBA" id="ARBA00022982"/>
    </source>
</evidence>
<dbReference type="InterPro" id="IPR005084">
    <property type="entry name" value="CBM6"/>
</dbReference>
<evidence type="ECO:0000259" key="9">
    <source>
        <dbReference type="PROSITE" id="PS50093"/>
    </source>
</evidence>
<dbReference type="InterPro" id="IPR002324">
    <property type="entry name" value="Cyt_c_ID"/>
</dbReference>
<dbReference type="PANTHER" id="PTHR40469:SF2">
    <property type="entry name" value="GALACTOSE-BINDING DOMAIN-LIKE SUPERFAMILY PROTEIN"/>
    <property type="match status" value="1"/>
</dbReference>
<feature type="domain" description="Cytochrome c" evidence="10">
    <location>
        <begin position="863"/>
        <end position="948"/>
    </location>
</feature>
<evidence type="ECO:0000256" key="2">
    <source>
        <dbReference type="ARBA" id="ARBA00022617"/>
    </source>
</evidence>
<keyword evidence="2 7" id="KW-0349">Heme</keyword>
<feature type="chain" id="PRO_5020510927" evidence="8">
    <location>
        <begin position="29"/>
        <end position="1122"/>
    </location>
</feature>
<dbReference type="PRINTS" id="PR00606">
    <property type="entry name" value="CYTCHROMECID"/>
</dbReference>
<dbReference type="GO" id="GO:0005506">
    <property type="term" value="F:iron ion binding"/>
    <property type="evidence" value="ECO:0007669"/>
    <property type="project" value="InterPro"/>
</dbReference>
<evidence type="ECO:0000256" key="6">
    <source>
        <dbReference type="ARBA" id="ARBA00023004"/>
    </source>
</evidence>
<keyword evidence="6 7" id="KW-0408">Iron</keyword>
<comment type="PTM">
    <text evidence="7">Binds 1 heme c group covalently per subunit.</text>
</comment>
<dbReference type="GO" id="GO:0030246">
    <property type="term" value="F:carbohydrate binding"/>
    <property type="evidence" value="ECO:0007669"/>
    <property type="project" value="InterPro"/>
</dbReference>
<gene>
    <name evidence="11" type="ORF">EWU20_03430</name>
</gene>
<dbReference type="SUPFAM" id="SSF49785">
    <property type="entry name" value="Galactose-binding domain-like"/>
    <property type="match status" value="1"/>
</dbReference>
<dbReference type="SUPFAM" id="SSF50952">
    <property type="entry name" value="Soluble quinoprotein glucose dehydrogenase"/>
    <property type="match status" value="1"/>
</dbReference>
<dbReference type="InterPro" id="IPR035986">
    <property type="entry name" value="PKD_dom_sf"/>
</dbReference>
<evidence type="ECO:0000256" key="7">
    <source>
        <dbReference type="PIRSR" id="PIRSR602324-1"/>
    </source>
</evidence>
<dbReference type="SMART" id="SM00089">
    <property type="entry name" value="PKD"/>
    <property type="match status" value="1"/>
</dbReference>
<keyword evidence="1" id="KW-0813">Transport</keyword>
<dbReference type="Gene3D" id="2.60.120.260">
    <property type="entry name" value="Galactose-binding domain-like"/>
    <property type="match status" value="1"/>
</dbReference>
<dbReference type="OrthoDB" id="9816308at2"/>
<dbReference type="Gene3D" id="3.40.50.880">
    <property type="match status" value="1"/>
</dbReference>
<feature type="binding site" description="covalent" evidence="7">
    <location>
        <position position="926"/>
    </location>
    <ligand>
        <name>heme c</name>
        <dbReference type="ChEBI" id="CHEBI:61717"/>
    </ligand>
</feature>
<dbReference type="GO" id="GO:0009055">
    <property type="term" value="F:electron transfer activity"/>
    <property type="evidence" value="ECO:0007669"/>
    <property type="project" value="InterPro"/>
</dbReference>
<dbReference type="Proteomes" id="UP000293583">
    <property type="component" value="Unassembled WGS sequence"/>
</dbReference>
<dbReference type="InterPro" id="IPR011041">
    <property type="entry name" value="Quinoprot_gluc/sorb_DH_b-prop"/>
</dbReference>
<dbReference type="InterPro" id="IPR009056">
    <property type="entry name" value="Cyt_c-like_dom"/>
</dbReference>
<dbReference type="InterPro" id="IPR012938">
    <property type="entry name" value="Glc/Sorbosone_DH"/>
</dbReference>
<dbReference type="Pfam" id="PF18911">
    <property type="entry name" value="PKD_4"/>
    <property type="match status" value="1"/>
</dbReference>
<evidence type="ECO:0000313" key="12">
    <source>
        <dbReference type="Proteomes" id="UP000293583"/>
    </source>
</evidence>
<reference evidence="11 12" key="1">
    <citation type="submission" date="2019-02" db="EMBL/GenBank/DDBJ databases">
        <title>Genome of a new Bacteroidetes strain.</title>
        <authorList>
            <person name="Pitt A."/>
        </authorList>
    </citation>
    <scope>NUCLEOTIDE SEQUENCE [LARGE SCALE GENOMIC DNA]</scope>
    <source>
        <strain evidence="11 12">103A-SOEBACH</strain>
    </source>
</reference>
<evidence type="ECO:0000256" key="3">
    <source>
        <dbReference type="ARBA" id="ARBA00022723"/>
    </source>
</evidence>
<dbReference type="SUPFAM" id="SSF52317">
    <property type="entry name" value="Class I glutamine amidotransferase-like"/>
    <property type="match status" value="1"/>
</dbReference>
<evidence type="ECO:0000256" key="4">
    <source>
        <dbReference type="ARBA" id="ARBA00022729"/>
    </source>
</evidence>
<dbReference type="InterPro" id="IPR029062">
    <property type="entry name" value="Class_I_gatase-like"/>
</dbReference>
<dbReference type="InterPro" id="IPR000601">
    <property type="entry name" value="PKD_dom"/>
</dbReference>
<dbReference type="SMART" id="SM00606">
    <property type="entry name" value="CBD_IV"/>
    <property type="match status" value="1"/>
</dbReference>
<dbReference type="SUPFAM" id="SSF49299">
    <property type="entry name" value="PKD domain"/>
    <property type="match status" value="1"/>
</dbReference>
<feature type="binding site" description="covalent" evidence="7">
    <location>
        <position position="881"/>
    </location>
    <ligand>
        <name>heme c</name>
        <dbReference type="ChEBI" id="CHEBI:61717"/>
    </ligand>
</feature>
<dbReference type="InterPro" id="IPR008979">
    <property type="entry name" value="Galactose-bd-like_sf"/>
</dbReference>
<dbReference type="Gene3D" id="1.10.760.10">
    <property type="entry name" value="Cytochrome c-like domain"/>
    <property type="match status" value="1"/>
</dbReference>
<dbReference type="InterPro" id="IPR036909">
    <property type="entry name" value="Cyt_c-like_dom_sf"/>
</dbReference>
<dbReference type="AlphaFoldDB" id="A0A4Q9BDD4"/>
<dbReference type="PROSITE" id="PS51007">
    <property type="entry name" value="CYTC"/>
    <property type="match status" value="1"/>
</dbReference>
<keyword evidence="3 7" id="KW-0479">Metal-binding</keyword>
<dbReference type="InterPro" id="IPR006584">
    <property type="entry name" value="Cellulose-bd_IV"/>
</dbReference>
<dbReference type="InterPro" id="IPR013783">
    <property type="entry name" value="Ig-like_fold"/>
</dbReference>
<dbReference type="EMBL" id="SEWY01000002">
    <property type="protein sequence ID" value="TBH74200.1"/>
    <property type="molecule type" value="Genomic_DNA"/>
</dbReference>
<evidence type="ECO:0000313" key="11">
    <source>
        <dbReference type="EMBL" id="TBH74200.1"/>
    </source>
</evidence>
<keyword evidence="5" id="KW-0249">Electron transport</keyword>
<dbReference type="RefSeq" id="WP_130922729.1">
    <property type="nucleotide sequence ID" value="NZ_JAANOM010000001.1"/>
</dbReference>
<dbReference type="Pfam" id="PF06283">
    <property type="entry name" value="ThuA"/>
    <property type="match status" value="1"/>
</dbReference>
<protein>
    <submittedName>
        <fullName evidence="11">PKD domain-containing protein</fullName>
    </submittedName>
</protein>
<dbReference type="InterPro" id="IPR029010">
    <property type="entry name" value="ThuA-like"/>
</dbReference>
<dbReference type="Pfam" id="PF03422">
    <property type="entry name" value="CBM_6"/>
    <property type="match status" value="1"/>
</dbReference>
<name>A0A4Q9BDD4_9BACT</name>
<dbReference type="Pfam" id="PF07995">
    <property type="entry name" value="GSDH"/>
    <property type="match status" value="1"/>
</dbReference>